<sequence>MVYSISLVILFLLSMRIGSIVAQPTILSCTDINFTSISLINGTILQNYNIDIQDYIFDLLKCSGNDYYIMKTQSAAPHPGHYNISILNSETGTLTTKASFYLPENPLIVRQYNSIDLQNGLAFATYCPLNVSYLLIFDLNTETIETIISENICELYAYGGYDPVNQLYYLYGYRAQKLQALSFGVYSMITKSFTYYKIPYVLHFLSYVQSIYVYQSTVYVGVVQNTYYQLIKVDFNTKKAHNVFKENFVDDEGFVGFVLDDNGYFVIVAPYANNYTIYTIDLQTEQFTNHTIPNLVTKFPENFLENMFCAQ</sequence>
<accession>D3BI14</accession>
<dbReference type="InParanoid" id="D3BI14"/>
<feature type="chain" id="PRO_5003042266" evidence="1">
    <location>
        <begin position="23"/>
        <end position="311"/>
    </location>
</feature>
<dbReference type="RefSeq" id="XP_020431038.1">
    <property type="nucleotide sequence ID" value="XM_020579199.1"/>
</dbReference>
<evidence type="ECO:0000256" key="1">
    <source>
        <dbReference type="SAM" id="SignalP"/>
    </source>
</evidence>
<keyword evidence="3" id="KW-1185">Reference proteome</keyword>
<dbReference type="SUPFAM" id="SSF63825">
    <property type="entry name" value="YWTD domain"/>
    <property type="match status" value="1"/>
</dbReference>
<feature type="signal peptide" evidence="1">
    <location>
        <begin position="1"/>
        <end position="22"/>
    </location>
</feature>
<proteinExistence type="predicted"/>
<evidence type="ECO:0000313" key="2">
    <source>
        <dbReference type="EMBL" id="EFA78914.1"/>
    </source>
</evidence>
<keyword evidence="1" id="KW-0732">Signal</keyword>
<reference evidence="2 3" key="1">
    <citation type="journal article" date="2011" name="Genome Res.">
        <title>Phylogeny-wide analysis of social amoeba genomes highlights ancient origins for complex intercellular communication.</title>
        <authorList>
            <person name="Heidel A.J."/>
            <person name="Lawal H.M."/>
            <person name="Felder M."/>
            <person name="Schilde C."/>
            <person name="Helps N.R."/>
            <person name="Tunggal B."/>
            <person name="Rivero F."/>
            <person name="John U."/>
            <person name="Schleicher M."/>
            <person name="Eichinger L."/>
            <person name="Platzer M."/>
            <person name="Noegel A.A."/>
            <person name="Schaap P."/>
            <person name="Gloeckner G."/>
        </authorList>
    </citation>
    <scope>NUCLEOTIDE SEQUENCE [LARGE SCALE GENOMIC DNA]</scope>
    <source>
        <strain evidence="3">ATCC 26659 / Pp 5 / PN500</strain>
    </source>
</reference>
<organism evidence="2 3">
    <name type="scientific">Heterostelium pallidum (strain ATCC 26659 / Pp 5 / PN500)</name>
    <name type="common">Cellular slime mold</name>
    <name type="synonym">Polysphondylium pallidum</name>
    <dbReference type="NCBI Taxonomy" id="670386"/>
    <lineage>
        <taxon>Eukaryota</taxon>
        <taxon>Amoebozoa</taxon>
        <taxon>Evosea</taxon>
        <taxon>Eumycetozoa</taxon>
        <taxon>Dictyostelia</taxon>
        <taxon>Acytosteliales</taxon>
        <taxon>Acytosteliaceae</taxon>
        <taxon>Heterostelium</taxon>
    </lineage>
</organism>
<comment type="caution">
    <text evidence="2">The sequence shown here is derived from an EMBL/GenBank/DDBJ whole genome shotgun (WGS) entry which is preliminary data.</text>
</comment>
<gene>
    <name evidence="2" type="ORF">PPL_08382</name>
</gene>
<dbReference type="GeneID" id="31363862"/>
<name>D3BI14_HETP5</name>
<dbReference type="Proteomes" id="UP000001396">
    <property type="component" value="Unassembled WGS sequence"/>
</dbReference>
<dbReference type="EMBL" id="ADBJ01000037">
    <property type="protein sequence ID" value="EFA78914.1"/>
    <property type="molecule type" value="Genomic_DNA"/>
</dbReference>
<protein>
    <submittedName>
        <fullName evidence="2">Uncharacterized protein</fullName>
    </submittedName>
</protein>
<evidence type="ECO:0000313" key="3">
    <source>
        <dbReference type="Proteomes" id="UP000001396"/>
    </source>
</evidence>
<dbReference type="AlphaFoldDB" id="D3BI14"/>